<dbReference type="RefSeq" id="WP_052401217.1">
    <property type="nucleotide sequence ID" value="NZ_JGYS01000024.1"/>
</dbReference>
<comment type="caution">
    <text evidence="1">The sequence shown here is derived from an EMBL/GenBank/DDBJ whole genome shotgun (WGS) entry which is preliminary data.</text>
</comment>
<evidence type="ECO:0000313" key="1">
    <source>
        <dbReference type="EMBL" id="KFI50870.1"/>
    </source>
</evidence>
<gene>
    <name evidence="1" type="ORF">BCAL_2149</name>
</gene>
<proteinExistence type="predicted"/>
<dbReference type="EMBL" id="JGYS01000024">
    <property type="protein sequence ID" value="KFI50870.1"/>
    <property type="molecule type" value="Genomic_DNA"/>
</dbReference>
<organism evidence="1 2">
    <name type="scientific">Bifidobacterium callitrichos DSM 23973</name>
    <dbReference type="NCBI Taxonomy" id="1437609"/>
    <lineage>
        <taxon>Bacteria</taxon>
        <taxon>Bacillati</taxon>
        <taxon>Actinomycetota</taxon>
        <taxon>Actinomycetes</taxon>
        <taxon>Bifidobacteriales</taxon>
        <taxon>Bifidobacteriaceae</taxon>
        <taxon>Bifidobacterium</taxon>
    </lineage>
</organism>
<sequence length="64" mass="7097">MLAQSALDVKESFVFPPFWGYAMTAFGDEFGPVFQGSGKLDDAVAKWQSKLVDYGKQQGFTVKE</sequence>
<accession>A0A086ZWH0</accession>
<reference evidence="1 2" key="1">
    <citation type="submission" date="2014-03" db="EMBL/GenBank/DDBJ databases">
        <title>Genomics of Bifidobacteria.</title>
        <authorList>
            <person name="Ventura M."/>
            <person name="Milani C."/>
            <person name="Lugli G.A."/>
        </authorList>
    </citation>
    <scope>NUCLEOTIDE SEQUENCE [LARGE SCALE GENOMIC DNA]</scope>
    <source>
        <strain evidence="1 2">DSM 23973</strain>
    </source>
</reference>
<name>A0A086ZWH0_9BIFI</name>
<dbReference type="STRING" id="1437609.BCAL_2149"/>
<evidence type="ECO:0000313" key="2">
    <source>
        <dbReference type="Proteomes" id="UP000029072"/>
    </source>
</evidence>
<dbReference type="Proteomes" id="UP000029072">
    <property type="component" value="Unassembled WGS sequence"/>
</dbReference>
<protein>
    <submittedName>
        <fullName evidence="1">ABC transporter substrate-binding protein</fullName>
    </submittedName>
</protein>
<dbReference type="AlphaFoldDB" id="A0A086ZWH0"/>
<dbReference type="Gene3D" id="3.40.190.10">
    <property type="entry name" value="Periplasmic binding protein-like II"/>
    <property type="match status" value="1"/>
</dbReference>